<comment type="caution">
    <text evidence="1">The sequence shown here is derived from an EMBL/GenBank/DDBJ whole genome shotgun (WGS) entry which is preliminary data.</text>
</comment>
<reference evidence="1 2" key="1">
    <citation type="journal article" date="2019" name="Sci. Rep.">
        <title>Orb-weaving spider Araneus ventricosus genome elucidates the spidroin gene catalogue.</title>
        <authorList>
            <person name="Kono N."/>
            <person name="Nakamura H."/>
            <person name="Ohtoshi R."/>
            <person name="Moran D.A.P."/>
            <person name="Shinohara A."/>
            <person name="Yoshida Y."/>
            <person name="Fujiwara M."/>
            <person name="Mori M."/>
            <person name="Tomita M."/>
            <person name="Arakawa K."/>
        </authorList>
    </citation>
    <scope>NUCLEOTIDE SEQUENCE [LARGE SCALE GENOMIC DNA]</scope>
</reference>
<gene>
    <name evidence="1" type="ORF">AVEN_228477_1</name>
</gene>
<dbReference type="Proteomes" id="UP000499080">
    <property type="component" value="Unassembled WGS sequence"/>
</dbReference>
<keyword evidence="2" id="KW-1185">Reference proteome</keyword>
<evidence type="ECO:0000313" key="1">
    <source>
        <dbReference type="EMBL" id="GBM72312.1"/>
    </source>
</evidence>
<protein>
    <submittedName>
        <fullName evidence="1">Uncharacterized protein</fullName>
    </submittedName>
</protein>
<name>A0A4Y2I4D6_ARAVE</name>
<feature type="non-terminal residue" evidence="1">
    <location>
        <position position="1"/>
    </location>
</feature>
<dbReference type="EMBL" id="BGPR01002370">
    <property type="protein sequence ID" value="GBM72312.1"/>
    <property type="molecule type" value="Genomic_DNA"/>
</dbReference>
<accession>A0A4Y2I4D6</accession>
<dbReference type="AlphaFoldDB" id="A0A4Y2I4D6"/>
<evidence type="ECO:0000313" key="2">
    <source>
        <dbReference type="Proteomes" id="UP000499080"/>
    </source>
</evidence>
<proteinExistence type="predicted"/>
<sequence length="182" mass="20539">SPDLGQRRNLVDYRFHRVLSRTPQCHTGYCLRLLNATQGTVSDSSMSQSTQLLPSRSEGSHGNLFPYIFHHFEAGNDVEVIFPIFSESKEEMAERPHVASLLNTLANYDVSIPTVEDQEGKEGKAAPKQACFANSQQACIARRDGASFHGELVTNSFWKRVWRFCIVSFPQFRFKLDASNLP</sequence>
<organism evidence="1 2">
    <name type="scientific">Araneus ventricosus</name>
    <name type="common">Orbweaver spider</name>
    <name type="synonym">Epeira ventricosa</name>
    <dbReference type="NCBI Taxonomy" id="182803"/>
    <lineage>
        <taxon>Eukaryota</taxon>
        <taxon>Metazoa</taxon>
        <taxon>Ecdysozoa</taxon>
        <taxon>Arthropoda</taxon>
        <taxon>Chelicerata</taxon>
        <taxon>Arachnida</taxon>
        <taxon>Araneae</taxon>
        <taxon>Araneomorphae</taxon>
        <taxon>Entelegynae</taxon>
        <taxon>Araneoidea</taxon>
        <taxon>Araneidae</taxon>
        <taxon>Araneus</taxon>
    </lineage>
</organism>